<dbReference type="EMBL" id="LT594324">
    <property type="protein sequence ID" value="SBT48431.1"/>
    <property type="molecule type" value="Genomic_DNA"/>
</dbReference>
<name>A0A1A8ZWC4_9ACTN</name>
<dbReference type="InterPro" id="IPR016181">
    <property type="entry name" value="Acyl_CoA_acyltransferase"/>
</dbReference>
<feature type="domain" description="N-acetyltransferase" evidence="1">
    <location>
        <begin position="2"/>
        <end position="156"/>
    </location>
</feature>
<evidence type="ECO:0000259" key="1">
    <source>
        <dbReference type="PROSITE" id="PS51186"/>
    </source>
</evidence>
<keyword evidence="3" id="KW-1185">Reference proteome</keyword>
<dbReference type="CDD" id="cd04301">
    <property type="entry name" value="NAT_SF"/>
    <property type="match status" value="1"/>
</dbReference>
<dbReference type="RefSeq" id="WP_091196247.1">
    <property type="nucleotide sequence ID" value="NZ_LT594324.1"/>
</dbReference>
<reference evidence="2 3" key="1">
    <citation type="submission" date="2016-06" db="EMBL/GenBank/DDBJ databases">
        <authorList>
            <person name="Kjaerup R.B."/>
            <person name="Dalgaard T.S."/>
            <person name="Juul-Madsen H.R."/>
        </authorList>
    </citation>
    <scope>NUCLEOTIDE SEQUENCE [LARGE SCALE GENOMIC DNA]</scope>
    <source>
        <strain evidence="2 3">DSM 45248</strain>
    </source>
</reference>
<organism evidence="2 3">
    <name type="scientific">Micromonospora narathiwatensis</name>
    <dbReference type="NCBI Taxonomy" id="299146"/>
    <lineage>
        <taxon>Bacteria</taxon>
        <taxon>Bacillati</taxon>
        <taxon>Actinomycetota</taxon>
        <taxon>Actinomycetes</taxon>
        <taxon>Micromonosporales</taxon>
        <taxon>Micromonosporaceae</taxon>
        <taxon>Micromonospora</taxon>
    </lineage>
</organism>
<keyword evidence="2" id="KW-0687">Ribonucleoprotein</keyword>
<dbReference type="InterPro" id="IPR000182">
    <property type="entry name" value="GNAT_dom"/>
</dbReference>
<protein>
    <submittedName>
        <fullName evidence="2">Ribosomal protein S18 acetylase RimI</fullName>
    </submittedName>
</protein>
<accession>A0A1A8ZWC4</accession>
<evidence type="ECO:0000313" key="3">
    <source>
        <dbReference type="Proteomes" id="UP000198765"/>
    </source>
</evidence>
<proteinExistence type="predicted"/>
<evidence type="ECO:0000313" key="2">
    <source>
        <dbReference type="EMBL" id="SBT48431.1"/>
    </source>
</evidence>
<keyword evidence="2" id="KW-0689">Ribosomal protein</keyword>
<dbReference type="SUPFAM" id="SSF55729">
    <property type="entry name" value="Acyl-CoA N-acyltransferases (Nat)"/>
    <property type="match status" value="1"/>
</dbReference>
<sequence length="161" mass="17736">MVDARRASHEDAAELVRLRGLMLAAVRGTEPGPGRWQDVARENLREWLAEPEPWLAAFVVDASDGGLAACAVGTIERRLGSPHNPSGLVGYVFNVSTDPDHRRRGHSRSCLTALLDWFRDRDVRTVDLRASEAGLPLYRSLGFQVTHDPAMRLSLPPTTAD</sequence>
<gene>
    <name evidence="2" type="ORF">GA0070621_3167</name>
</gene>
<dbReference type="AlphaFoldDB" id="A0A1A8ZWC4"/>
<dbReference type="Pfam" id="PF00583">
    <property type="entry name" value="Acetyltransf_1"/>
    <property type="match status" value="1"/>
</dbReference>
<dbReference type="Gene3D" id="3.40.630.30">
    <property type="match status" value="1"/>
</dbReference>
<dbReference type="GO" id="GO:0016747">
    <property type="term" value="F:acyltransferase activity, transferring groups other than amino-acyl groups"/>
    <property type="evidence" value="ECO:0007669"/>
    <property type="project" value="InterPro"/>
</dbReference>
<dbReference type="PROSITE" id="PS51186">
    <property type="entry name" value="GNAT"/>
    <property type="match status" value="1"/>
</dbReference>
<dbReference type="OrthoDB" id="5243104at2"/>
<dbReference type="Proteomes" id="UP000198765">
    <property type="component" value="Chromosome I"/>
</dbReference>
<dbReference type="GO" id="GO:0005840">
    <property type="term" value="C:ribosome"/>
    <property type="evidence" value="ECO:0007669"/>
    <property type="project" value="UniProtKB-KW"/>
</dbReference>
<dbReference type="PATRIC" id="fig|299146.4.peg.3288"/>